<dbReference type="OrthoDB" id="10255969at2759"/>
<protein>
    <recommendedName>
        <fullName evidence="5">ABC transporter domain-containing protein</fullName>
    </recommendedName>
</protein>
<dbReference type="Gene3D" id="3.40.50.300">
    <property type="entry name" value="P-loop containing nucleotide triphosphate hydrolases"/>
    <property type="match status" value="1"/>
</dbReference>
<dbReference type="PANTHER" id="PTHR19229:SF36">
    <property type="entry name" value="ATP-BINDING CASSETTE SUB-FAMILY A MEMBER 2"/>
    <property type="match status" value="1"/>
</dbReference>
<dbReference type="GO" id="GO:0140359">
    <property type="term" value="F:ABC-type transporter activity"/>
    <property type="evidence" value="ECO:0007669"/>
    <property type="project" value="InterPro"/>
</dbReference>
<evidence type="ECO:0000313" key="7">
    <source>
        <dbReference type="Proteomes" id="UP000794436"/>
    </source>
</evidence>
<proteinExistence type="predicted"/>
<gene>
    <name evidence="6" type="ORF">Poli38472_011694</name>
</gene>
<dbReference type="PROSITE" id="PS00211">
    <property type="entry name" value="ABC_TRANSPORTER_1"/>
    <property type="match status" value="1"/>
</dbReference>
<sequence length="389" mass="43078">MAVRGLSFGLKQGECFGFLGINGACKTTTMKMLTGDVVPSSGTATLSGSDILTQQIEVRRQIGYCPQDNALFDLLTVREHLELFARIKGISSEDLDEVVADKIQQLNLSAFENKLAGSLSGGNKRKLSVAIAMIGNPKIIFLDEPSTGMDPVSRRFMWDVIAGISTRSKSATIVLTTHSMEECEALCSRVSIMVGGHLRCLGSVQHLKSRFGDGLVFDVKMASPSADEMREMIDRHFSNGQLVVTPMELEEKCAALGDASFAGRIVASHPSGYNLATAMDRDGFVRAEAFCTWFVEETRFEELELYLRRTFGEGNIQVIERQNNFCRFKLCGSRAQLRLSTFFERVERVKAKMHIREYSVSQTTLEQIFNQFASQQAEEQGVARGMMAA</sequence>
<dbReference type="Proteomes" id="UP000794436">
    <property type="component" value="Unassembled WGS sequence"/>
</dbReference>
<dbReference type="EMBL" id="SPLM01000112">
    <property type="protein sequence ID" value="TMW58106.1"/>
    <property type="molecule type" value="Genomic_DNA"/>
</dbReference>
<keyword evidence="4" id="KW-0067">ATP-binding</keyword>
<keyword evidence="3" id="KW-0547">Nucleotide-binding</keyword>
<dbReference type="GO" id="GO:0005524">
    <property type="term" value="F:ATP binding"/>
    <property type="evidence" value="ECO:0007669"/>
    <property type="project" value="UniProtKB-KW"/>
</dbReference>
<dbReference type="GO" id="GO:0005319">
    <property type="term" value="F:lipid transporter activity"/>
    <property type="evidence" value="ECO:0007669"/>
    <property type="project" value="TreeGrafter"/>
</dbReference>
<accession>A0A8K1C818</accession>
<comment type="caution">
    <text evidence="6">The sequence shown here is derived from an EMBL/GenBank/DDBJ whole genome shotgun (WGS) entry which is preliminary data.</text>
</comment>
<dbReference type="FunFam" id="3.40.50.300:FF:000904">
    <property type="entry name" value="ABC transporter A family member 1"/>
    <property type="match status" value="1"/>
</dbReference>
<reference evidence="6" key="1">
    <citation type="submission" date="2019-03" db="EMBL/GenBank/DDBJ databases">
        <title>Long read genome sequence of the mycoparasitic Pythium oligandrum ATCC 38472 isolated from sugarbeet rhizosphere.</title>
        <authorList>
            <person name="Gaulin E."/>
        </authorList>
    </citation>
    <scope>NUCLEOTIDE SEQUENCE</scope>
    <source>
        <strain evidence="6">ATCC 38472_TT</strain>
    </source>
</reference>
<dbReference type="SUPFAM" id="SSF52540">
    <property type="entry name" value="P-loop containing nucleoside triphosphate hydrolases"/>
    <property type="match status" value="1"/>
</dbReference>
<keyword evidence="2" id="KW-0677">Repeat</keyword>
<dbReference type="PANTHER" id="PTHR19229">
    <property type="entry name" value="ATP-BINDING CASSETTE TRANSPORTER SUBFAMILY A ABCA"/>
    <property type="match status" value="1"/>
</dbReference>
<keyword evidence="1" id="KW-0813">Transport</keyword>
<dbReference type="InterPro" id="IPR027417">
    <property type="entry name" value="P-loop_NTPase"/>
</dbReference>
<dbReference type="InterPro" id="IPR003593">
    <property type="entry name" value="AAA+_ATPase"/>
</dbReference>
<name>A0A8K1C818_PYTOL</name>
<organism evidence="6 7">
    <name type="scientific">Pythium oligandrum</name>
    <name type="common">Mycoparasitic fungus</name>
    <dbReference type="NCBI Taxonomy" id="41045"/>
    <lineage>
        <taxon>Eukaryota</taxon>
        <taxon>Sar</taxon>
        <taxon>Stramenopiles</taxon>
        <taxon>Oomycota</taxon>
        <taxon>Peronosporomycetes</taxon>
        <taxon>Pythiales</taxon>
        <taxon>Pythiaceae</taxon>
        <taxon>Pythium</taxon>
    </lineage>
</organism>
<evidence type="ECO:0000313" key="6">
    <source>
        <dbReference type="EMBL" id="TMW58106.1"/>
    </source>
</evidence>
<dbReference type="Pfam" id="PF00005">
    <property type="entry name" value="ABC_tran"/>
    <property type="match status" value="1"/>
</dbReference>
<dbReference type="InterPro" id="IPR003439">
    <property type="entry name" value="ABC_transporter-like_ATP-bd"/>
</dbReference>
<evidence type="ECO:0000256" key="1">
    <source>
        <dbReference type="ARBA" id="ARBA00022448"/>
    </source>
</evidence>
<dbReference type="GO" id="GO:0016887">
    <property type="term" value="F:ATP hydrolysis activity"/>
    <property type="evidence" value="ECO:0007669"/>
    <property type="project" value="InterPro"/>
</dbReference>
<feature type="domain" description="ABC transporter" evidence="5">
    <location>
        <begin position="1"/>
        <end position="220"/>
    </location>
</feature>
<keyword evidence="7" id="KW-1185">Reference proteome</keyword>
<dbReference type="InterPro" id="IPR026082">
    <property type="entry name" value="ABCA"/>
</dbReference>
<dbReference type="InterPro" id="IPR017871">
    <property type="entry name" value="ABC_transporter-like_CS"/>
</dbReference>
<evidence type="ECO:0000256" key="2">
    <source>
        <dbReference type="ARBA" id="ARBA00022737"/>
    </source>
</evidence>
<dbReference type="AlphaFoldDB" id="A0A8K1C818"/>
<dbReference type="GO" id="GO:0016020">
    <property type="term" value="C:membrane"/>
    <property type="evidence" value="ECO:0007669"/>
    <property type="project" value="InterPro"/>
</dbReference>
<evidence type="ECO:0000256" key="4">
    <source>
        <dbReference type="ARBA" id="ARBA00022840"/>
    </source>
</evidence>
<evidence type="ECO:0000256" key="3">
    <source>
        <dbReference type="ARBA" id="ARBA00022741"/>
    </source>
</evidence>
<dbReference type="SMART" id="SM00382">
    <property type="entry name" value="AAA"/>
    <property type="match status" value="1"/>
</dbReference>
<dbReference type="CDD" id="cd03263">
    <property type="entry name" value="ABC_subfamily_A"/>
    <property type="match status" value="1"/>
</dbReference>
<dbReference type="PROSITE" id="PS50893">
    <property type="entry name" value="ABC_TRANSPORTER_2"/>
    <property type="match status" value="1"/>
</dbReference>
<evidence type="ECO:0000259" key="5">
    <source>
        <dbReference type="PROSITE" id="PS50893"/>
    </source>
</evidence>